<gene>
    <name evidence="10" type="ORF">FEQUK3_LOCUS5369</name>
</gene>
<feature type="transmembrane region" description="Helical" evidence="8">
    <location>
        <begin position="113"/>
        <end position="131"/>
    </location>
</feature>
<accession>A0A8J2IS89</accession>
<organism evidence="10 11">
    <name type="scientific">Fusarium equiseti</name>
    <name type="common">Fusarium scirpi</name>
    <dbReference type="NCBI Taxonomy" id="61235"/>
    <lineage>
        <taxon>Eukaryota</taxon>
        <taxon>Fungi</taxon>
        <taxon>Dikarya</taxon>
        <taxon>Ascomycota</taxon>
        <taxon>Pezizomycotina</taxon>
        <taxon>Sordariomycetes</taxon>
        <taxon>Hypocreomycetidae</taxon>
        <taxon>Hypocreales</taxon>
        <taxon>Nectriaceae</taxon>
        <taxon>Fusarium</taxon>
        <taxon>Fusarium incarnatum-equiseti species complex</taxon>
    </lineage>
</organism>
<feature type="transmembrane region" description="Helical" evidence="8">
    <location>
        <begin position="515"/>
        <end position="536"/>
    </location>
</feature>
<keyword evidence="3" id="KW-0813">Transport</keyword>
<dbReference type="PROSITE" id="PS50850">
    <property type="entry name" value="MFS"/>
    <property type="match status" value="1"/>
</dbReference>
<name>A0A8J2IS89_FUSEQ</name>
<evidence type="ECO:0000256" key="3">
    <source>
        <dbReference type="ARBA" id="ARBA00022448"/>
    </source>
</evidence>
<protein>
    <recommendedName>
        <fullName evidence="9">Major facilitator superfamily (MFS) profile domain-containing protein</fullName>
    </recommendedName>
</protein>
<evidence type="ECO:0000256" key="6">
    <source>
        <dbReference type="ARBA" id="ARBA00023136"/>
    </source>
</evidence>
<dbReference type="InterPro" id="IPR005828">
    <property type="entry name" value="MFS_sugar_transport-like"/>
</dbReference>
<dbReference type="PROSITE" id="PS00217">
    <property type="entry name" value="SUGAR_TRANSPORT_2"/>
    <property type="match status" value="1"/>
</dbReference>
<evidence type="ECO:0000313" key="10">
    <source>
        <dbReference type="EMBL" id="CAG7559720.1"/>
    </source>
</evidence>
<dbReference type="InterPro" id="IPR005829">
    <property type="entry name" value="Sugar_transporter_CS"/>
</dbReference>
<feature type="transmembrane region" description="Helical" evidence="8">
    <location>
        <begin position="484"/>
        <end position="503"/>
    </location>
</feature>
<dbReference type="AlphaFoldDB" id="A0A8J2IS89"/>
<feature type="domain" description="Major facilitator superfamily (MFS) profile" evidence="9">
    <location>
        <begin position="117"/>
        <end position="644"/>
    </location>
</feature>
<evidence type="ECO:0000256" key="8">
    <source>
        <dbReference type="SAM" id="Phobius"/>
    </source>
</evidence>
<feature type="transmembrane region" description="Helical" evidence="8">
    <location>
        <begin position="615"/>
        <end position="638"/>
    </location>
</feature>
<feature type="transmembrane region" description="Helical" evidence="8">
    <location>
        <begin position="222"/>
        <end position="245"/>
    </location>
</feature>
<feature type="transmembrane region" description="Helical" evidence="8">
    <location>
        <begin position="442"/>
        <end position="464"/>
    </location>
</feature>
<keyword evidence="5 8" id="KW-1133">Transmembrane helix</keyword>
<keyword evidence="6 8" id="KW-0472">Membrane</keyword>
<dbReference type="PROSITE" id="PS00216">
    <property type="entry name" value="SUGAR_TRANSPORT_1"/>
    <property type="match status" value="1"/>
</dbReference>
<evidence type="ECO:0000256" key="2">
    <source>
        <dbReference type="ARBA" id="ARBA00010992"/>
    </source>
</evidence>
<feature type="transmembrane region" description="Helical" evidence="8">
    <location>
        <begin position="302"/>
        <end position="325"/>
    </location>
</feature>
<evidence type="ECO:0000256" key="7">
    <source>
        <dbReference type="SAM" id="MobiDB-lite"/>
    </source>
</evidence>
<comment type="subcellular location">
    <subcellularLocation>
        <location evidence="1">Membrane</location>
        <topology evidence="1">Multi-pass membrane protein</topology>
    </subcellularLocation>
</comment>
<dbReference type="EMBL" id="CAJSTJ010000129">
    <property type="protein sequence ID" value="CAG7559720.1"/>
    <property type="molecule type" value="Genomic_DNA"/>
</dbReference>
<comment type="similarity">
    <text evidence="2">Belongs to the major facilitator superfamily. Sugar transporter (TC 2.A.1.1) family.</text>
</comment>
<sequence>MSASDDRATQRLGFGTRLDEFLRRQIHERDEFSTSLAGVSEPVLRQAIDTLCSELPFLERSQVQRAAEVGKHANYYYRLSSGQITNRTPVVNLEQHEKDSLVEEREKLFSQRGMLSIISTVSLAAFLQGHVQSSINAMSLFVETIGIDIRDGHGQEGKAGDTAEWQLGAMNAIPFLTVAFPGAALSLPVNYCLGRRGALGLSALLIIASSVGSGFAKTWQQVLGARVVGGVAMGIKAVSAPILASETAVGYWRGSTILAWQLWVACGIMIGFVVNFIIAAGTTTLEGDPNTELNLHGGRYHALQWIAAAPAVPSLLLLIAVCYCYESPRFYMRPGTPNYNLSRAFDILLQVRKTRLQATRDLFLIWWSTRNEEGHVLRTELQKSRNGSTGHPEYNNRSHADDPSNNKPPKSGLTYSSLILVVLQLSADQFRPLFTSRRLRNALWSSSTVALAQQLCGISHRLYFSLATINSLPDGIFSNYGVKTSIGYSFGFGCVNFFFGLLAMRSIDIIGRRRWLLSTLPVMSLFLMAAAVAYAIGPQDPAGDPKANTPASIAGIIFIYLFAAVYSPGLGPIPFTLASESFPLKNREAGASIAISINLFFAGLLTILLPRINVVFKMAGTLGFFAGLNIVAFVLIFFSVEETKQLTLEELDQVFDNPKSQFATYQVTKRLPFISKKYLLWRKDAERPQAYDEWALENRQGSDWSRRD</sequence>
<dbReference type="PANTHER" id="PTHR48020">
    <property type="entry name" value="PROTON MYO-INOSITOL COTRANSPORTER"/>
    <property type="match status" value="1"/>
</dbReference>
<dbReference type="InterPro" id="IPR050814">
    <property type="entry name" value="Myo-inositol_Transporter"/>
</dbReference>
<feature type="region of interest" description="Disordered" evidence="7">
    <location>
        <begin position="378"/>
        <end position="409"/>
    </location>
</feature>
<keyword evidence="4 8" id="KW-0812">Transmembrane</keyword>
<evidence type="ECO:0000259" key="9">
    <source>
        <dbReference type="PROSITE" id="PS50850"/>
    </source>
</evidence>
<dbReference type="GO" id="GO:0016020">
    <property type="term" value="C:membrane"/>
    <property type="evidence" value="ECO:0007669"/>
    <property type="project" value="UniProtKB-SubCell"/>
</dbReference>
<dbReference type="Pfam" id="PF00083">
    <property type="entry name" value="Sugar_tr"/>
    <property type="match status" value="2"/>
</dbReference>
<evidence type="ECO:0000313" key="11">
    <source>
        <dbReference type="Proteomes" id="UP000693738"/>
    </source>
</evidence>
<feature type="transmembrane region" description="Helical" evidence="8">
    <location>
        <begin position="589"/>
        <end position="609"/>
    </location>
</feature>
<feature type="transmembrane region" description="Helical" evidence="8">
    <location>
        <begin position="257"/>
        <end position="282"/>
    </location>
</feature>
<proteinExistence type="inferred from homology"/>
<dbReference type="InterPro" id="IPR020846">
    <property type="entry name" value="MFS_dom"/>
</dbReference>
<evidence type="ECO:0000256" key="1">
    <source>
        <dbReference type="ARBA" id="ARBA00004141"/>
    </source>
</evidence>
<dbReference type="PANTHER" id="PTHR48020:SF12">
    <property type="entry name" value="PROTON MYO-INOSITOL COTRANSPORTER"/>
    <property type="match status" value="1"/>
</dbReference>
<reference evidence="10" key="1">
    <citation type="submission" date="2021-05" db="EMBL/GenBank/DDBJ databases">
        <authorList>
            <person name="Khan N."/>
        </authorList>
    </citation>
    <scope>NUCLEOTIDE SEQUENCE</scope>
</reference>
<evidence type="ECO:0000256" key="5">
    <source>
        <dbReference type="ARBA" id="ARBA00022989"/>
    </source>
</evidence>
<dbReference type="Proteomes" id="UP000693738">
    <property type="component" value="Unassembled WGS sequence"/>
</dbReference>
<feature type="transmembrane region" description="Helical" evidence="8">
    <location>
        <begin position="198"/>
        <end position="216"/>
    </location>
</feature>
<feature type="compositionally biased region" description="Basic and acidic residues" evidence="7">
    <location>
        <begin position="394"/>
        <end position="404"/>
    </location>
</feature>
<evidence type="ECO:0000256" key="4">
    <source>
        <dbReference type="ARBA" id="ARBA00022692"/>
    </source>
</evidence>
<dbReference type="GO" id="GO:0022857">
    <property type="term" value="F:transmembrane transporter activity"/>
    <property type="evidence" value="ECO:0007669"/>
    <property type="project" value="InterPro"/>
</dbReference>
<comment type="caution">
    <text evidence="10">The sequence shown here is derived from an EMBL/GenBank/DDBJ whole genome shotgun (WGS) entry which is preliminary data.</text>
</comment>
<feature type="transmembrane region" description="Helical" evidence="8">
    <location>
        <begin position="172"/>
        <end position="191"/>
    </location>
</feature>
<feature type="transmembrane region" description="Helical" evidence="8">
    <location>
        <begin position="556"/>
        <end position="577"/>
    </location>
</feature>